<gene>
    <name evidence="12" type="primary">yajC</name>
    <name evidence="12" type="ORF">KQI42_16695</name>
</gene>
<proteinExistence type="inferred from homology"/>
<organism evidence="12 13">
    <name type="scientific">Tissierella simiarum</name>
    <dbReference type="NCBI Taxonomy" id="2841534"/>
    <lineage>
        <taxon>Bacteria</taxon>
        <taxon>Bacillati</taxon>
        <taxon>Bacillota</taxon>
        <taxon>Tissierellia</taxon>
        <taxon>Tissierellales</taxon>
        <taxon>Tissierellaceae</taxon>
        <taxon>Tissierella</taxon>
    </lineage>
</organism>
<evidence type="ECO:0000256" key="3">
    <source>
        <dbReference type="ARBA" id="ARBA00022448"/>
    </source>
</evidence>
<dbReference type="NCBIfam" id="TIGR00739">
    <property type="entry name" value="yajC"/>
    <property type="match status" value="1"/>
</dbReference>
<sequence>MNAQALQGLILPIGFLVVFYLFVIRPQKKKEQEIREMRNNLRVGDDIITIGGIYGKVIRAKEDIITIEVGSSKTKLDVTKWAIGNVVKKNESKNNKKEKEETSVEENDTKDND</sequence>
<dbReference type="SMART" id="SM01323">
    <property type="entry name" value="YajC"/>
    <property type="match status" value="1"/>
</dbReference>
<evidence type="ECO:0000256" key="10">
    <source>
        <dbReference type="SAM" id="MobiDB-lite"/>
    </source>
</evidence>
<evidence type="ECO:0000256" key="4">
    <source>
        <dbReference type="ARBA" id="ARBA00022475"/>
    </source>
</evidence>
<keyword evidence="5 11" id="KW-0812">Transmembrane</keyword>
<evidence type="ECO:0000313" key="13">
    <source>
        <dbReference type="Proteomes" id="UP000749471"/>
    </source>
</evidence>
<evidence type="ECO:0000256" key="2">
    <source>
        <dbReference type="ARBA" id="ARBA00006742"/>
    </source>
</evidence>
<dbReference type="RefSeq" id="WP_216521417.1">
    <property type="nucleotide sequence ID" value="NZ_JAHLPM010000017.1"/>
</dbReference>
<dbReference type="Pfam" id="PF02699">
    <property type="entry name" value="YajC"/>
    <property type="match status" value="1"/>
</dbReference>
<feature type="region of interest" description="Disordered" evidence="10">
    <location>
        <begin position="89"/>
        <end position="113"/>
    </location>
</feature>
<evidence type="ECO:0000256" key="5">
    <source>
        <dbReference type="ARBA" id="ARBA00022692"/>
    </source>
</evidence>
<feature type="transmembrane region" description="Helical" evidence="11">
    <location>
        <begin position="6"/>
        <end position="24"/>
    </location>
</feature>
<comment type="similarity">
    <text evidence="2">Belongs to the YajC family.</text>
</comment>
<dbReference type="InterPro" id="IPR003849">
    <property type="entry name" value="Preprotein_translocase_YajC"/>
</dbReference>
<evidence type="ECO:0000256" key="7">
    <source>
        <dbReference type="ARBA" id="ARBA00022989"/>
    </source>
</evidence>
<comment type="subcellular location">
    <subcellularLocation>
        <location evidence="1">Cell membrane</location>
        <topology evidence="1">Single-pass membrane protein</topology>
    </subcellularLocation>
</comment>
<keyword evidence="3" id="KW-0813">Transport</keyword>
<comment type="caution">
    <text evidence="12">The sequence shown here is derived from an EMBL/GenBank/DDBJ whole genome shotgun (WGS) entry which is preliminary data.</text>
</comment>
<keyword evidence="8" id="KW-0811">Translocation</keyword>
<dbReference type="EMBL" id="JAHLPM010000017">
    <property type="protein sequence ID" value="MBU5439655.1"/>
    <property type="molecule type" value="Genomic_DNA"/>
</dbReference>
<dbReference type="PANTHER" id="PTHR33909">
    <property type="entry name" value="SEC TRANSLOCON ACCESSORY COMPLEX SUBUNIT YAJC"/>
    <property type="match status" value="1"/>
</dbReference>
<keyword evidence="13" id="KW-1185">Reference proteome</keyword>
<keyword evidence="4" id="KW-1003">Cell membrane</keyword>
<evidence type="ECO:0000256" key="11">
    <source>
        <dbReference type="SAM" id="Phobius"/>
    </source>
</evidence>
<evidence type="ECO:0000256" key="8">
    <source>
        <dbReference type="ARBA" id="ARBA00023010"/>
    </source>
</evidence>
<keyword evidence="9 11" id="KW-0472">Membrane</keyword>
<evidence type="ECO:0000313" key="12">
    <source>
        <dbReference type="EMBL" id="MBU5439655.1"/>
    </source>
</evidence>
<protein>
    <submittedName>
        <fullName evidence="12">Preprotein translocase subunit YajC</fullName>
    </submittedName>
</protein>
<dbReference type="PANTHER" id="PTHR33909:SF1">
    <property type="entry name" value="SEC TRANSLOCON ACCESSORY COMPLEX SUBUNIT YAJC"/>
    <property type="match status" value="1"/>
</dbReference>
<name>A0ABS6E9P8_9FIRM</name>
<keyword evidence="7 11" id="KW-1133">Transmembrane helix</keyword>
<evidence type="ECO:0000256" key="9">
    <source>
        <dbReference type="ARBA" id="ARBA00023136"/>
    </source>
</evidence>
<evidence type="ECO:0000256" key="6">
    <source>
        <dbReference type="ARBA" id="ARBA00022927"/>
    </source>
</evidence>
<evidence type="ECO:0000256" key="1">
    <source>
        <dbReference type="ARBA" id="ARBA00004162"/>
    </source>
</evidence>
<accession>A0ABS6E9P8</accession>
<dbReference type="Proteomes" id="UP000749471">
    <property type="component" value="Unassembled WGS sequence"/>
</dbReference>
<reference evidence="12 13" key="1">
    <citation type="submission" date="2021-06" db="EMBL/GenBank/DDBJ databases">
        <authorList>
            <person name="Sun Q."/>
            <person name="Li D."/>
        </authorList>
    </citation>
    <scope>NUCLEOTIDE SEQUENCE [LARGE SCALE GENOMIC DNA]</scope>
    <source>
        <strain evidence="12 13">MSJ-40</strain>
    </source>
</reference>
<keyword evidence="6" id="KW-0653">Protein transport</keyword>